<keyword evidence="6 8" id="KW-0057">Aromatic amino acid biosynthesis</keyword>
<feature type="active site" description="Proton acceptor" evidence="8">
    <location>
        <position position="73"/>
    </location>
</feature>
<accession>A0A7W7Y365</accession>
<dbReference type="AlphaFoldDB" id="A0A7W7Y365"/>
<comment type="caution">
    <text evidence="12">The sequence shown here is derived from an EMBL/GenBank/DDBJ whole genome shotgun (WGS) entry which is preliminary data.</text>
</comment>
<proteinExistence type="inferred from homology"/>
<dbReference type="NCBIfam" id="TIGR00507">
    <property type="entry name" value="aroE"/>
    <property type="match status" value="1"/>
</dbReference>
<evidence type="ECO:0000256" key="4">
    <source>
        <dbReference type="ARBA" id="ARBA00022857"/>
    </source>
</evidence>
<comment type="pathway">
    <text evidence="1 8">Metabolic intermediate biosynthesis; chorismate biosynthesis; chorismate from D-erythrose 4-phosphate and phosphoenolpyruvate: step 4/7.</text>
</comment>
<organism evidence="12 13">
    <name type="scientific">Desulfurispira natronophila</name>
    <dbReference type="NCBI Taxonomy" id="682562"/>
    <lineage>
        <taxon>Bacteria</taxon>
        <taxon>Pseudomonadati</taxon>
        <taxon>Chrysiogenota</taxon>
        <taxon>Chrysiogenia</taxon>
        <taxon>Chrysiogenales</taxon>
        <taxon>Chrysiogenaceae</taxon>
        <taxon>Desulfurispira</taxon>
    </lineage>
</organism>
<protein>
    <recommendedName>
        <fullName evidence="2 8">Shikimate dehydrogenase (NADP(+))</fullName>
        <shortName evidence="8">SDH</shortName>
        <ecNumber evidence="2 8">1.1.1.25</ecNumber>
    </recommendedName>
</protein>
<feature type="binding site" evidence="8">
    <location>
        <begin position="134"/>
        <end position="138"/>
    </location>
    <ligand>
        <name>NADP(+)</name>
        <dbReference type="ChEBI" id="CHEBI:58349"/>
    </ligand>
</feature>
<sequence>MKHITGTTKVFGLIGGDTSYSLSPTLHRAMLEYTGYNGVYVPFPVRNQLTLEAVLEACRGGAIGGLNITVPWKEKAAGLVDNLDRSASRAAAVNTVVHRQNGTWGYNTDGEGMCRSLIEESGAVLEGQRIVILGAGGAARGIIPALLQHRVKNIEVFNRTPERAHEVVDSMEDQRLHVAAALPDLTDAMVINSTSAGLKSDRTTLFSQDDIAPARYFYDLVYVPSRTAHMELAWKANVPCCNGLGMLIWQAVLAFEIITGKKCPVNVARSAVGGNLFDEE</sequence>
<dbReference type="GO" id="GO:0008652">
    <property type="term" value="P:amino acid biosynthetic process"/>
    <property type="evidence" value="ECO:0007669"/>
    <property type="project" value="UniProtKB-KW"/>
</dbReference>
<evidence type="ECO:0000313" key="12">
    <source>
        <dbReference type="EMBL" id="MBB5021188.1"/>
    </source>
</evidence>
<dbReference type="InterPro" id="IPR011342">
    <property type="entry name" value="Shikimate_DH"/>
</dbReference>
<keyword evidence="13" id="KW-1185">Reference proteome</keyword>
<dbReference type="InterPro" id="IPR041121">
    <property type="entry name" value="SDH_C"/>
</dbReference>
<evidence type="ECO:0000259" key="9">
    <source>
        <dbReference type="Pfam" id="PF01488"/>
    </source>
</evidence>
<comment type="subunit">
    <text evidence="8">Homodimer.</text>
</comment>
<feature type="binding site" evidence="8">
    <location>
        <position position="69"/>
    </location>
    <ligand>
        <name>shikimate</name>
        <dbReference type="ChEBI" id="CHEBI:36208"/>
    </ligand>
</feature>
<dbReference type="PANTHER" id="PTHR21089">
    <property type="entry name" value="SHIKIMATE DEHYDROGENASE"/>
    <property type="match status" value="1"/>
</dbReference>
<feature type="binding site" evidence="8">
    <location>
        <position position="220"/>
    </location>
    <ligand>
        <name>NADP(+)</name>
        <dbReference type="ChEBI" id="CHEBI:58349"/>
    </ligand>
</feature>
<dbReference type="Gene3D" id="3.40.50.10860">
    <property type="entry name" value="Leucine Dehydrogenase, chain A, domain 1"/>
    <property type="match status" value="1"/>
</dbReference>
<evidence type="ECO:0000256" key="1">
    <source>
        <dbReference type="ARBA" id="ARBA00004871"/>
    </source>
</evidence>
<dbReference type="InterPro" id="IPR036291">
    <property type="entry name" value="NAD(P)-bd_dom_sf"/>
</dbReference>
<dbReference type="Pfam" id="PF08501">
    <property type="entry name" value="Shikimate_dh_N"/>
    <property type="match status" value="1"/>
</dbReference>
<evidence type="ECO:0000256" key="3">
    <source>
        <dbReference type="ARBA" id="ARBA00022605"/>
    </source>
</evidence>
<dbReference type="SUPFAM" id="SSF53223">
    <property type="entry name" value="Aminoacid dehydrogenase-like, N-terminal domain"/>
    <property type="match status" value="1"/>
</dbReference>
<reference evidence="12 13" key="1">
    <citation type="submission" date="2020-08" db="EMBL/GenBank/DDBJ databases">
        <title>Genomic Encyclopedia of Type Strains, Phase IV (KMG-IV): sequencing the most valuable type-strain genomes for metagenomic binning, comparative biology and taxonomic classification.</title>
        <authorList>
            <person name="Goeker M."/>
        </authorList>
    </citation>
    <scope>NUCLEOTIDE SEQUENCE [LARGE SCALE GENOMIC DNA]</scope>
    <source>
        <strain evidence="12 13">DSM 22071</strain>
    </source>
</reference>
<dbReference type="InterPro" id="IPR013708">
    <property type="entry name" value="Shikimate_DH-bd_N"/>
</dbReference>
<feature type="domain" description="Shikimate dehydrogenase substrate binding N-terminal" evidence="10">
    <location>
        <begin position="13"/>
        <end position="96"/>
    </location>
</feature>
<feature type="binding site" evidence="8">
    <location>
        <position position="94"/>
    </location>
    <ligand>
        <name>shikimate</name>
        <dbReference type="ChEBI" id="CHEBI:36208"/>
    </ligand>
</feature>
<dbReference type="EMBL" id="JACHID010000002">
    <property type="protein sequence ID" value="MBB5021188.1"/>
    <property type="molecule type" value="Genomic_DNA"/>
</dbReference>
<evidence type="ECO:0000259" key="10">
    <source>
        <dbReference type="Pfam" id="PF08501"/>
    </source>
</evidence>
<dbReference type="GO" id="GO:0050661">
    <property type="term" value="F:NADP binding"/>
    <property type="evidence" value="ECO:0007669"/>
    <property type="project" value="InterPro"/>
</dbReference>
<dbReference type="GO" id="GO:0004764">
    <property type="term" value="F:shikimate 3-dehydrogenase (NADP+) activity"/>
    <property type="evidence" value="ECO:0007669"/>
    <property type="project" value="UniProtKB-UniRule"/>
</dbReference>
<evidence type="ECO:0000313" key="13">
    <source>
        <dbReference type="Proteomes" id="UP000528322"/>
    </source>
</evidence>
<dbReference type="GO" id="GO:0009073">
    <property type="term" value="P:aromatic amino acid family biosynthetic process"/>
    <property type="evidence" value="ECO:0007669"/>
    <property type="project" value="UniProtKB-KW"/>
</dbReference>
<evidence type="ECO:0000256" key="5">
    <source>
        <dbReference type="ARBA" id="ARBA00023002"/>
    </source>
</evidence>
<gene>
    <name evidence="8" type="primary">aroE</name>
    <name evidence="12" type="ORF">HNR37_000494</name>
</gene>
<comment type="function">
    <text evidence="8">Involved in the biosynthesis of the chorismate, which leads to the biosynthesis of aromatic amino acids. Catalyzes the reversible NADPH linked reduction of 3-dehydroshikimate (DHSA) to yield shikimate (SA).</text>
</comment>
<feature type="binding site" evidence="8">
    <location>
        <position position="250"/>
    </location>
    <ligand>
        <name>shikimate</name>
        <dbReference type="ChEBI" id="CHEBI:36208"/>
    </ligand>
</feature>
<evidence type="ECO:0000256" key="8">
    <source>
        <dbReference type="HAMAP-Rule" id="MF_00222"/>
    </source>
</evidence>
<feature type="domain" description="SDH C-terminal" evidence="11">
    <location>
        <begin position="243"/>
        <end position="272"/>
    </location>
</feature>
<feature type="binding site" evidence="8">
    <location>
        <position position="243"/>
    </location>
    <ligand>
        <name>NADP(+)</name>
        <dbReference type="ChEBI" id="CHEBI:58349"/>
    </ligand>
</feature>
<dbReference type="SUPFAM" id="SSF51735">
    <property type="entry name" value="NAD(P)-binding Rossmann-fold domains"/>
    <property type="match status" value="1"/>
</dbReference>
<keyword evidence="5 8" id="KW-0560">Oxidoreductase</keyword>
<evidence type="ECO:0000256" key="7">
    <source>
        <dbReference type="ARBA" id="ARBA00049442"/>
    </source>
</evidence>
<dbReference type="InterPro" id="IPR046346">
    <property type="entry name" value="Aminoacid_DH-like_N_sf"/>
</dbReference>
<dbReference type="Gene3D" id="3.40.50.720">
    <property type="entry name" value="NAD(P)-binding Rossmann-like Domain"/>
    <property type="match status" value="1"/>
</dbReference>
<feature type="binding site" evidence="8">
    <location>
        <position position="222"/>
    </location>
    <ligand>
        <name>shikimate</name>
        <dbReference type="ChEBI" id="CHEBI:36208"/>
    </ligand>
</feature>
<dbReference type="HAMAP" id="MF_00222">
    <property type="entry name" value="Shikimate_DH_AroE"/>
    <property type="match status" value="1"/>
</dbReference>
<name>A0A7W7Y365_9BACT</name>
<dbReference type="EC" id="1.1.1.25" evidence="2 8"/>
<evidence type="ECO:0000256" key="2">
    <source>
        <dbReference type="ARBA" id="ARBA00012962"/>
    </source>
</evidence>
<dbReference type="GO" id="GO:0019632">
    <property type="term" value="P:shikimate metabolic process"/>
    <property type="evidence" value="ECO:0007669"/>
    <property type="project" value="InterPro"/>
</dbReference>
<keyword evidence="3 8" id="KW-0028">Amino-acid biosynthesis</keyword>
<dbReference type="Pfam" id="PF01488">
    <property type="entry name" value="Shikimate_DH"/>
    <property type="match status" value="1"/>
</dbReference>
<dbReference type="InterPro" id="IPR022893">
    <property type="entry name" value="Shikimate_DH_fam"/>
</dbReference>
<feature type="binding site" evidence="8">
    <location>
        <begin position="158"/>
        <end position="163"/>
    </location>
    <ligand>
        <name>NADP(+)</name>
        <dbReference type="ChEBI" id="CHEBI:58349"/>
    </ligand>
</feature>
<dbReference type="PANTHER" id="PTHR21089:SF1">
    <property type="entry name" value="BIFUNCTIONAL 3-DEHYDROQUINATE DEHYDRATASE_SHIKIMATE DEHYDROGENASE, CHLOROPLASTIC"/>
    <property type="match status" value="1"/>
</dbReference>
<dbReference type="RefSeq" id="WP_183729422.1">
    <property type="nucleotide sequence ID" value="NZ_JACHID010000002.1"/>
</dbReference>
<comment type="catalytic activity">
    <reaction evidence="7 8">
        <text>shikimate + NADP(+) = 3-dehydroshikimate + NADPH + H(+)</text>
        <dbReference type="Rhea" id="RHEA:17737"/>
        <dbReference type="ChEBI" id="CHEBI:15378"/>
        <dbReference type="ChEBI" id="CHEBI:16630"/>
        <dbReference type="ChEBI" id="CHEBI:36208"/>
        <dbReference type="ChEBI" id="CHEBI:57783"/>
        <dbReference type="ChEBI" id="CHEBI:58349"/>
        <dbReference type="EC" id="1.1.1.25"/>
    </reaction>
</comment>
<feature type="binding site" evidence="8">
    <location>
        <position position="109"/>
    </location>
    <ligand>
        <name>shikimate</name>
        <dbReference type="ChEBI" id="CHEBI:36208"/>
    </ligand>
</feature>
<dbReference type="GO" id="GO:0005829">
    <property type="term" value="C:cytosol"/>
    <property type="evidence" value="ECO:0007669"/>
    <property type="project" value="TreeGrafter"/>
</dbReference>
<dbReference type="CDD" id="cd01065">
    <property type="entry name" value="NAD_bind_Shikimate_DH"/>
    <property type="match status" value="1"/>
</dbReference>
<dbReference type="UniPathway" id="UPA00053">
    <property type="reaction ID" value="UER00087"/>
</dbReference>
<feature type="binding site" evidence="8">
    <location>
        <begin position="21"/>
        <end position="23"/>
    </location>
    <ligand>
        <name>shikimate</name>
        <dbReference type="ChEBI" id="CHEBI:36208"/>
    </ligand>
</feature>
<keyword evidence="4 8" id="KW-0521">NADP</keyword>
<comment type="caution">
    <text evidence="8">Lacks conserved residue(s) required for the propagation of feature annotation.</text>
</comment>
<dbReference type="Proteomes" id="UP000528322">
    <property type="component" value="Unassembled WGS sequence"/>
</dbReference>
<feature type="domain" description="Quinate/shikimate 5-dehydrogenase/glutamyl-tRNA reductase" evidence="9">
    <location>
        <begin position="122"/>
        <end position="186"/>
    </location>
</feature>
<evidence type="ECO:0000256" key="6">
    <source>
        <dbReference type="ARBA" id="ARBA00023141"/>
    </source>
</evidence>
<comment type="similarity">
    <text evidence="8">Belongs to the shikimate dehydrogenase family.</text>
</comment>
<evidence type="ECO:0000259" key="11">
    <source>
        <dbReference type="Pfam" id="PF18317"/>
    </source>
</evidence>
<dbReference type="InterPro" id="IPR006151">
    <property type="entry name" value="Shikm_DH/Glu-tRNA_Rdtase"/>
</dbReference>
<dbReference type="Pfam" id="PF18317">
    <property type="entry name" value="SDH_C"/>
    <property type="match status" value="1"/>
</dbReference>
<dbReference type="GO" id="GO:0009423">
    <property type="term" value="P:chorismate biosynthetic process"/>
    <property type="evidence" value="ECO:0007669"/>
    <property type="project" value="UniProtKB-UniRule"/>
</dbReference>